<keyword evidence="2" id="KW-1185">Reference proteome</keyword>
<protein>
    <submittedName>
        <fullName evidence="1">Uncharacterized protein</fullName>
    </submittedName>
</protein>
<reference evidence="1" key="1">
    <citation type="submission" date="2019-11" db="EMBL/GenBank/DDBJ databases">
        <title>Genome sequences of 17 halophilic strains isolated from different environments.</title>
        <authorList>
            <person name="Furrow R.E."/>
        </authorList>
    </citation>
    <scope>NUCLEOTIDE SEQUENCE</scope>
    <source>
        <strain evidence="1">22510_22_Filter</strain>
    </source>
</reference>
<accession>A0ACC7VJK1</accession>
<comment type="caution">
    <text evidence="1">The sequence shown here is derived from an EMBL/GenBank/DDBJ whole genome shotgun (WGS) entry which is preliminary data.</text>
</comment>
<dbReference type="Proteomes" id="UP000466692">
    <property type="component" value="Unassembled WGS sequence"/>
</dbReference>
<dbReference type="EMBL" id="WMEU01000004">
    <property type="protein sequence ID" value="MYL54295.1"/>
    <property type="molecule type" value="Genomic_DNA"/>
</dbReference>
<name>A0ACC7VJK1_9BACI</name>
<evidence type="ECO:0000313" key="1">
    <source>
        <dbReference type="EMBL" id="MYL54295.1"/>
    </source>
</evidence>
<proteinExistence type="predicted"/>
<organism evidence="1 2">
    <name type="scientific">Pontibacillus yanchengensis</name>
    <dbReference type="NCBI Taxonomy" id="462910"/>
    <lineage>
        <taxon>Bacteria</taxon>
        <taxon>Bacillati</taxon>
        <taxon>Bacillota</taxon>
        <taxon>Bacilli</taxon>
        <taxon>Bacillales</taxon>
        <taxon>Bacillaceae</taxon>
        <taxon>Pontibacillus</taxon>
    </lineage>
</organism>
<gene>
    <name evidence="1" type="ORF">GLW08_13250</name>
</gene>
<sequence>MRGLLELCIKLVSFGQNNRNIFHRGGVLQMKSKKEIKKILKQTQKKNPFKIKANK</sequence>
<evidence type="ECO:0000313" key="2">
    <source>
        <dbReference type="Proteomes" id="UP000466692"/>
    </source>
</evidence>